<evidence type="ECO:0000256" key="1">
    <source>
        <dbReference type="SAM" id="MobiDB-lite"/>
    </source>
</evidence>
<evidence type="ECO:0000313" key="4">
    <source>
        <dbReference type="Proteomes" id="UP001364764"/>
    </source>
</evidence>
<evidence type="ECO:0008006" key="5">
    <source>
        <dbReference type="Google" id="ProtNLM"/>
    </source>
</evidence>
<gene>
    <name evidence="3" type="ORF">V6668_08145</name>
</gene>
<evidence type="ECO:0000256" key="2">
    <source>
        <dbReference type="SAM" id="Phobius"/>
    </source>
</evidence>
<name>A0ABD8AYT2_PAEAM</name>
<reference evidence="3 4" key="1">
    <citation type="submission" date="2024-02" db="EMBL/GenBank/DDBJ databases">
        <title>Complete sequences of two Paenibacillus sp. strains and one Lysinibacillus strain isolated from the environment on STAA medium highlight biotechnological potential.</title>
        <authorList>
            <person name="Attere S.A."/>
            <person name="Piche L.C."/>
            <person name="Intertaglia L."/>
            <person name="Lami R."/>
            <person name="Charette S.J."/>
            <person name="Vincent A.T."/>
        </authorList>
    </citation>
    <scope>NUCLEOTIDE SEQUENCE [LARGE SCALE GENOMIC DNA]</scope>
    <source>
        <strain evidence="3 4">Y5S-7</strain>
    </source>
</reference>
<dbReference type="RefSeq" id="WP_036610479.1">
    <property type="nucleotide sequence ID" value="NZ_CP145892.1"/>
</dbReference>
<dbReference type="EMBL" id="CP145892">
    <property type="protein sequence ID" value="WWP22129.1"/>
    <property type="molecule type" value="Genomic_DNA"/>
</dbReference>
<accession>A0ABD8AYT2</accession>
<proteinExistence type="predicted"/>
<evidence type="ECO:0000313" key="3">
    <source>
        <dbReference type="EMBL" id="WWP22129.1"/>
    </source>
</evidence>
<keyword evidence="2" id="KW-0472">Membrane</keyword>
<sequence>MPIYYYLAAVLLVVTAYLVRRKFKIFRPAAGRRRKQMKVTYRRKKAPLNLGLREEVSYQQTILQLEKSYNKHFANKLKIRIQKEYPHMKTLEYRWKLIELKRYFIMTSLLKQVPMFSDEVDDLWHEMLMFTKSYADFCAEFMGSTVHHEPAITRRETPGARAWFDWVYCQLFEFTPYSAAIWGDFFTYPLTSDVQKLIAQGDQSELVNELFHARRKQEDPEAAQVIAYLIDQLRRSATLSEEELSPAFSGSSDVALVMASAMVYYSMHSEATYGLHMGRLEQEILPQEKAAYGSSSSSGCTSSSSCYADQCTDSSSSSGGSGSSSGSSSDSSCSSSSCSSCGGGGD</sequence>
<dbReference type="Proteomes" id="UP001364764">
    <property type="component" value="Chromosome"/>
</dbReference>
<protein>
    <recommendedName>
        <fullName evidence="5">DUF2207 domain-containing protein</fullName>
    </recommendedName>
</protein>
<dbReference type="GeneID" id="93475428"/>
<keyword evidence="2" id="KW-0812">Transmembrane</keyword>
<feature type="compositionally biased region" description="Low complexity" evidence="1">
    <location>
        <begin position="313"/>
        <end position="340"/>
    </location>
</feature>
<feature type="region of interest" description="Disordered" evidence="1">
    <location>
        <begin position="296"/>
        <end position="346"/>
    </location>
</feature>
<organism evidence="3 4">
    <name type="scientific">Paenibacillus amylolyticus</name>
    <dbReference type="NCBI Taxonomy" id="1451"/>
    <lineage>
        <taxon>Bacteria</taxon>
        <taxon>Bacillati</taxon>
        <taxon>Bacillota</taxon>
        <taxon>Bacilli</taxon>
        <taxon>Bacillales</taxon>
        <taxon>Paenibacillaceae</taxon>
        <taxon>Paenibacillus</taxon>
    </lineage>
</organism>
<feature type="transmembrane region" description="Helical" evidence="2">
    <location>
        <begin position="6"/>
        <end position="23"/>
    </location>
</feature>
<feature type="compositionally biased region" description="Low complexity" evidence="1">
    <location>
        <begin position="296"/>
        <end position="306"/>
    </location>
</feature>
<dbReference type="AlphaFoldDB" id="A0ABD8AYT2"/>
<keyword evidence="2" id="KW-1133">Transmembrane helix</keyword>